<organism evidence="3 4">
    <name type="scientific">Streptomyces chryseus</name>
    <dbReference type="NCBI Taxonomy" id="68186"/>
    <lineage>
        <taxon>Bacteria</taxon>
        <taxon>Bacillati</taxon>
        <taxon>Actinomycetota</taxon>
        <taxon>Actinomycetes</taxon>
        <taxon>Kitasatosporales</taxon>
        <taxon>Streptomycetaceae</taxon>
        <taxon>Streptomyces</taxon>
    </lineage>
</organism>
<gene>
    <name evidence="3" type="ORF">GCM10010346_63590</name>
</gene>
<evidence type="ECO:0000313" key="3">
    <source>
        <dbReference type="EMBL" id="GHB31454.1"/>
    </source>
</evidence>
<feature type="compositionally biased region" description="Pro residues" evidence="1">
    <location>
        <begin position="158"/>
        <end position="174"/>
    </location>
</feature>
<feature type="compositionally biased region" description="Low complexity" evidence="1">
    <location>
        <begin position="175"/>
        <end position="186"/>
    </location>
</feature>
<keyword evidence="2" id="KW-0472">Membrane</keyword>
<evidence type="ECO:0000256" key="2">
    <source>
        <dbReference type="SAM" id="Phobius"/>
    </source>
</evidence>
<keyword evidence="2" id="KW-0812">Transmembrane</keyword>
<proteinExistence type="predicted"/>
<protein>
    <recommendedName>
        <fullName evidence="5">Secreted protein</fullName>
    </recommendedName>
</protein>
<evidence type="ECO:0000256" key="1">
    <source>
        <dbReference type="SAM" id="MobiDB-lite"/>
    </source>
</evidence>
<feature type="region of interest" description="Disordered" evidence="1">
    <location>
        <begin position="147"/>
        <end position="195"/>
    </location>
</feature>
<accession>A0ABQ3EAA2</accession>
<comment type="caution">
    <text evidence="3">The sequence shown here is derived from an EMBL/GenBank/DDBJ whole genome shotgun (WGS) entry which is preliminary data.</text>
</comment>
<name>A0ABQ3EAA2_9ACTN</name>
<sequence length="195" mass="20999">MMWSDLSQPQAVLVAAAVGATGAIIGGAVASVLTQWLNGRAGRRRQWDETRHTAYARVTETFHAALGLYDDTGRLRADRATQRRAGDDLLAAYARAALLTRTDGTAKALEQLHDAAQELWDRPAQPWAEIDERCRRAEWTFRKEARAEIGLPTRRGMPQPPTATPASAPVPPVTAPVQAAVTGSSSPEPPAEPSA</sequence>
<dbReference type="EMBL" id="BMVO01000040">
    <property type="protein sequence ID" value="GHB31454.1"/>
    <property type="molecule type" value="Genomic_DNA"/>
</dbReference>
<keyword evidence="2" id="KW-1133">Transmembrane helix</keyword>
<feature type="transmembrane region" description="Helical" evidence="2">
    <location>
        <begin position="12"/>
        <end position="37"/>
    </location>
</feature>
<dbReference type="RefSeq" id="WP_138897229.1">
    <property type="nucleotide sequence ID" value="NZ_BMVO01000040.1"/>
</dbReference>
<evidence type="ECO:0000313" key="4">
    <source>
        <dbReference type="Proteomes" id="UP000599437"/>
    </source>
</evidence>
<dbReference type="Proteomes" id="UP000599437">
    <property type="component" value="Unassembled WGS sequence"/>
</dbReference>
<evidence type="ECO:0008006" key="5">
    <source>
        <dbReference type="Google" id="ProtNLM"/>
    </source>
</evidence>
<reference evidence="4" key="1">
    <citation type="journal article" date="2019" name="Int. J. Syst. Evol. Microbiol.">
        <title>The Global Catalogue of Microorganisms (GCM) 10K type strain sequencing project: providing services to taxonomists for standard genome sequencing and annotation.</title>
        <authorList>
            <consortium name="The Broad Institute Genomics Platform"/>
            <consortium name="The Broad Institute Genome Sequencing Center for Infectious Disease"/>
            <person name="Wu L."/>
            <person name="Ma J."/>
        </authorList>
    </citation>
    <scope>NUCLEOTIDE SEQUENCE [LARGE SCALE GENOMIC DNA]</scope>
    <source>
        <strain evidence="4">JCM 4737</strain>
    </source>
</reference>
<keyword evidence="4" id="KW-1185">Reference proteome</keyword>